<dbReference type="EMBL" id="CAMXCT030000280">
    <property type="protein sequence ID" value="CAL4763896.1"/>
    <property type="molecule type" value="Genomic_DNA"/>
</dbReference>
<proteinExistence type="predicted"/>
<reference evidence="3" key="2">
    <citation type="submission" date="2024-04" db="EMBL/GenBank/DDBJ databases">
        <authorList>
            <person name="Chen Y."/>
            <person name="Shah S."/>
            <person name="Dougan E. K."/>
            <person name="Thang M."/>
            <person name="Chan C."/>
        </authorList>
    </citation>
    <scope>NUCLEOTIDE SEQUENCE [LARGE SCALE GENOMIC DNA]</scope>
</reference>
<evidence type="ECO:0000313" key="2">
    <source>
        <dbReference type="EMBL" id="CAI3976584.1"/>
    </source>
</evidence>
<gene>
    <name evidence="2" type="ORF">C1SCF055_LOCUS4793</name>
</gene>
<dbReference type="AlphaFoldDB" id="A0A9P1BNI5"/>
<name>A0A9P1BNI5_9DINO</name>
<protein>
    <submittedName>
        <fullName evidence="2">Uncharacterized protein</fullName>
    </submittedName>
</protein>
<dbReference type="EMBL" id="CAMXCT020000280">
    <property type="protein sequence ID" value="CAL1129959.1"/>
    <property type="molecule type" value="Genomic_DNA"/>
</dbReference>
<accession>A0A9P1BNI5</accession>
<keyword evidence="4" id="KW-1185">Reference proteome</keyword>
<reference evidence="2" key="1">
    <citation type="submission" date="2022-10" db="EMBL/GenBank/DDBJ databases">
        <authorList>
            <person name="Chen Y."/>
            <person name="Dougan E. K."/>
            <person name="Chan C."/>
            <person name="Rhodes N."/>
            <person name="Thang M."/>
        </authorList>
    </citation>
    <scope>NUCLEOTIDE SEQUENCE</scope>
</reference>
<feature type="region of interest" description="Disordered" evidence="1">
    <location>
        <begin position="83"/>
        <end position="104"/>
    </location>
</feature>
<feature type="compositionally biased region" description="Basic and acidic residues" evidence="1">
    <location>
        <begin position="83"/>
        <end position="103"/>
    </location>
</feature>
<evidence type="ECO:0000256" key="1">
    <source>
        <dbReference type="SAM" id="MobiDB-lite"/>
    </source>
</evidence>
<dbReference type="EMBL" id="CAMXCT010000280">
    <property type="protein sequence ID" value="CAI3976584.1"/>
    <property type="molecule type" value="Genomic_DNA"/>
</dbReference>
<dbReference type="Proteomes" id="UP001152797">
    <property type="component" value="Unassembled WGS sequence"/>
</dbReference>
<evidence type="ECO:0000313" key="3">
    <source>
        <dbReference type="EMBL" id="CAL1129959.1"/>
    </source>
</evidence>
<comment type="caution">
    <text evidence="2">The sequence shown here is derived from an EMBL/GenBank/DDBJ whole genome shotgun (WGS) entry which is preliminary data.</text>
</comment>
<evidence type="ECO:0000313" key="4">
    <source>
        <dbReference type="Proteomes" id="UP001152797"/>
    </source>
</evidence>
<organism evidence="2">
    <name type="scientific">Cladocopium goreaui</name>
    <dbReference type="NCBI Taxonomy" id="2562237"/>
    <lineage>
        <taxon>Eukaryota</taxon>
        <taxon>Sar</taxon>
        <taxon>Alveolata</taxon>
        <taxon>Dinophyceae</taxon>
        <taxon>Suessiales</taxon>
        <taxon>Symbiodiniaceae</taxon>
        <taxon>Cladocopium</taxon>
    </lineage>
</organism>
<sequence length="793" mass="89405">MSNLFVCQVLICTDEDDNALKAKLRRLCEKKAGGRLQVPQWLHDEWKSGNHLTMAKQYEACGFNKAMRCRYGGEDEYHIYVRESGNDQQKNAHSEELEERTVEDGPSEIADVNLDRLAASELRRKAADSAAVAATSEANRSKDVFSKYVDSVLQKCAKIRSLVGDLHKNYTTDPTAKKAVQTLNTDLATLDSEYNKLTDCMAQGERDGFDQKWLIGMWAHVQRWVENSEKLMKASTFVSAKRHFTKNEVKEASLGPYAWQYKPAKKMKFSDLDTVDPNPENLPVTSCAQTGKRLVSEGLKFQDTYLQNADVAKLHRSQDVFRRIELDPCMSLKLSKPGWQGCKNELRGGDSLRDVDEGPYFTYFVHMSWQRPSMQASCVNQIQTARAVASDMGKQRAVETGVSQCASCHLNNSERDVHRIAIIAVKGDAPYLTKTGHFYRSYNTFAKRGQERGPPKGVCPYCLAGTRDFPAEDLVGCNPCWLTTVGVKLPWLRTPAFIRHLPHDRGNPTNMYKSDIWHVVHLGFGRSWVASVIQMALPFLQQPNLEEKWGYISEDYTAWCRANKKQCHISKVTPYLMSYGDASGAMGNWHKGALSCNFMQWLVDFLGKVPGDPDGLLLQCRQATYRMNSMFSTLYKAGAFIDVNEGSFVAEQGLQFLRCYVTCAGAMFRQQKQADGRPSGRSHLLFGRHSSRWMTGATETPEKKKMRGAVSMALEIGDVQDGLVHGLLWLPFEPEIDVLSSPRPPTAFGSVDSVTQLRRNEQWRSGVDDKYLSQKKHWAWGVGGLKMSETSFK</sequence>